<protein>
    <submittedName>
        <fullName evidence="1">Uncharacterized protein</fullName>
    </submittedName>
</protein>
<proteinExistence type="predicted"/>
<accession>A0ACC1M4C2</accession>
<comment type="caution">
    <text evidence="1">The sequence shown here is derived from an EMBL/GenBank/DDBJ whole genome shotgun (WGS) entry which is preliminary data.</text>
</comment>
<evidence type="ECO:0000313" key="2">
    <source>
        <dbReference type="Proteomes" id="UP001139981"/>
    </source>
</evidence>
<sequence>MRLLRFLLLLFCLALAVGALPQADNEDERKGGGGGGGGHGSGGGGGHGSSSGGGKPSGGGSKPSGGSSSSKSPSISGGGGSSGKGTGSMGDRPPSYSSLYPDRSGVNAGGKGTGSGDSSRPYGPPPAYTANAQYSSVNWGQTVRPITFASGAPTVYYASPSRATYTGAWGYGFYPIFPYPWWAYGGGMWVGASYYGDRYNSGVNYYTTEFRNITVVNSTNADMSNSTSIPFIGDIDLFDNNNNVTLTDFNNGLLEIGPCGNSTSDKLNVTANDCDSIKLDIQNGTVVSGNASAYVLNDVTFFNLTLGNRTAVLRTQTISSTEEKTRGGVVAGIVLGCVGFVVLVCVAIWWCRRRQR</sequence>
<keyword evidence="2" id="KW-1185">Reference proteome</keyword>
<dbReference type="Proteomes" id="UP001139981">
    <property type="component" value="Unassembled WGS sequence"/>
</dbReference>
<reference evidence="1" key="1">
    <citation type="submission" date="2022-07" db="EMBL/GenBank/DDBJ databases">
        <title>Phylogenomic reconstructions and comparative analyses of Kickxellomycotina fungi.</title>
        <authorList>
            <person name="Reynolds N.K."/>
            <person name="Stajich J.E."/>
            <person name="Barry K."/>
            <person name="Grigoriev I.V."/>
            <person name="Crous P."/>
            <person name="Smith M.E."/>
        </authorList>
    </citation>
    <scope>NUCLEOTIDE SEQUENCE</scope>
    <source>
        <strain evidence="1">CBS 190363</strain>
    </source>
</reference>
<dbReference type="EMBL" id="JANBVB010000234">
    <property type="protein sequence ID" value="KAJ2896017.1"/>
    <property type="molecule type" value="Genomic_DNA"/>
</dbReference>
<organism evidence="1 2">
    <name type="scientific">Coemansia aciculifera</name>
    <dbReference type="NCBI Taxonomy" id="417176"/>
    <lineage>
        <taxon>Eukaryota</taxon>
        <taxon>Fungi</taxon>
        <taxon>Fungi incertae sedis</taxon>
        <taxon>Zoopagomycota</taxon>
        <taxon>Kickxellomycotina</taxon>
        <taxon>Kickxellomycetes</taxon>
        <taxon>Kickxellales</taxon>
        <taxon>Kickxellaceae</taxon>
        <taxon>Coemansia</taxon>
    </lineage>
</organism>
<evidence type="ECO:0000313" key="1">
    <source>
        <dbReference type="EMBL" id="KAJ2896017.1"/>
    </source>
</evidence>
<gene>
    <name evidence="1" type="ORF">IWW38_002142</name>
</gene>
<name>A0ACC1M4C2_9FUNG</name>